<organism evidence="2">
    <name type="scientific">Ralstonia syzygii R24</name>
    <dbReference type="NCBI Taxonomy" id="907261"/>
    <lineage>
        <taxon>Bacteria</taxon>
        <taxon>Pseudomonadati</taxon>
        <taxon>Pseudomonadota</taxon>
        <taxon>Betaproteobacteria</taxon>
        <taxon>Burkholderiales</taxon>
        <taxon>Burkholderiaceae</taxon>
        <taxon>Ralstonia</taxon>
        <taxon>Ralstonia solanacearum species complex</taxon>
    </lineage>
</organism>
<dbReference type="EMBL" id="FR854089">
    <property type="protein sequence ID" value="CCA86595.1"/>
    <property type="molecule type" value="Genomic_DNA"/>
</dbReference>
<name>G3A7V9_9RALS</name>
<accession>G3A7V9</accession>
<dbReference type="AlphaFoldDB" id="G3A7V9"/>
<feature type="compositionally biased region" description="Basic and acidic residues" evidence="1">
    <location>
        <begin position="47"/>
        <end position="57"/>
    </location>
</feature>
<reference evidence="2" key="1">
    <citation type="journal article" date="2011" name="PLoS ONE">
        <title>Ralstonia syzygii, the Blood Disease Bacterium and some Asian R. solanacearum strains form a single genomic species despite divergent lifestyles.</title>
        <authorList>
            <person name="Remenant B."/>
            <person name="de Cambiaire J.C."/>
            <person name="Cellier G."/>
            <person name="Jacobs J.M."/>
            <person name="Mangenot S."/>
            <person name="Barbe V."/>
            <person name="Lajus A."/>
            <person name="Vallenet D."/>
            <person name="Medigue C."/>
            <person name="Fegan M."/>
            <person name="Allen C."/>
            <person name="Prior P."/>
        </authorList>
    </citation>
    <scope>NUCLEOTIDE SEQUENCE</scope>
    <source>
        <strain evidence="2">R24</strain>
    </source>
</reference>
<reference evidence="2" key="2">
    <citation type="submission" date="2011-04" db="EMBL/GenBank/DDBJ databases">
        <authorList>
            <person name="Genoscope - CEA"/>
        </authorList>
    </citation>
    <scope>NUCLEOTIDE SEQUENCE</scope>
    <source>
        <strain evidence="2">R24</strain>
    </source>
</reference>
<feature type="region of interest" description="Disordered" evidence="1">
    <location>
        <begin position="32"/>
        <end position="63"/>
    </location>
</feature>
<evidence type="ECO:0000313" key="2">
    <source>
        <dbReference type="EMBL" id="CCA86595.1"/>
    </source>
</evidence>
<dbReference type="RefSeq" id="WP_197334755.1">
    <property type="nucleotide sequence ID" value="NZ_CP115944.1"/>
</dbReference>
<proteinExistence type="predicted"/>
<evidence type="ECO:0000256" key="1">
    <source>
        <dbReference type="SAM" id="MobiDB-lite"/>
    </source>
</evidence>
<gene>
    <name evidence="2" type="ORF">RALSY_40825</name>
</gene>
<protein>
    <submittedName>
        <fullName evidence="2">Uncharacterized protein</fullName>
    </submittedName>
</protein>
<sequence>MSVRLVPVLHTVSAIDLRANPLPVSIRLSSAAPRKAHGKQQGNAAHFSEEHCGDNSEPHQQGEPWICQAFDTLSGVFLGEDSNVGDAGKNQEQHAA</sequence>